<evidence type="ECO:0000259" key="1">
    <source>
        <dbReference type="Pfam" id="PF13175"/>
    </source>
</evidence>
<dbReference type="SUPFAM" id="SSF52540">
    <property type="entry name" value="P-loop containing nucleoside triphosphate hydrolases"/>
    <property type="match status" value="1"/>
</dbReference>
<dbReference type="GO" id="GO:0006302">
    <property type="term" value="P:double-strand break repair"/>
    <property type="evidence" value="ECO:0007669"/>
    <property type="project" value="TreeGrafter"/>
</dbReference>
<dbReference type="Proteomes" id="UP001160758">
    <property type="component" value="Unassembled WGS sequence"/>
</dbReference>
<dbReference type="CDD" id="cd00267">
    <property type="entry name" value="ABC_ATPase"/>
    <property type="match status" value="1"/>
</dbReference>
<dbReference type="AlphaFoldDB" id="A0AA42VE33"/>
<dbReference type="EMBL" id="JAOCFT010000001">
    <property type="protein sequence ID" value="MDH1899490.1"/>
    <property type="molecule type" value="Genomic_DNA"/>
</dbReference>
<dbReference type="RefSeq" id="WP_279981874.1">
    <property type="nucleotide sequence ID" value="NZ_JAOCFT010000001.1"/>
</dbReference>
<comment type="caution">
    <text evidence="2">The sequence shown here is derived from an EMBL/GenBank/DDBJ whole genome shotgun (WGS) entry which is preliminary data.</text>
</comment>
<dbReference type="InterPro" id="IPR041685">
    <property type="entry name" value="AAA_GajA/Old/RecF-like"/>
</dbReference>
<dbReference type="Gene3D" id="3.40.50.300">
    <property type="entry name" value="P-loop containing nucleotide triphosphate hydrolases"/>
    <property type="match status" value="1"/>
</dbReference>
<evidence type="ECO:0000313" key="3">
    <source>
        <dbReference type="Proteomes" id="UP001160758"/>
    </source>
</evidence>
<dbReference type="GO" id="GO:0000731">
    <property type="term" value="P:DNA synthesis involved in DNA repair"/>
    <property type="evidence" value="ECO:0007669"/>
    <property type="project" value="TreeGrafter"/>
</dbReference>
<gene>
    <name evidence="2" type="ORF">N5I07_18370</name>
</gene>
<dbReference type="InterPro" id="IPR053498">
    <property type="entry name" value="Retron_ATPase"/>
</dbReference>
<dbReference type="NCBIfam" id="NF041760">
    <property type="entry name" value="PtuA"/>
    <property type="match status" value="1"/>
</dbReference>
<dbReference type="PANTHER" id="PTHR32182">
    <property type="entry name" value="DNA REPLICATION AND REPAIR PROTEIN RECF"/>
    <property type="match status" value="1"/>
</dbReference>
<sequence length="550" mass="62669">MTKQLERKARGGDLLSAFTLYQTYSQNGDHYNPKESDKWFEHCWNYLQHYQINLNEITTPKNKFYLRSLTMTDFRRFSKLDVRFENDLTVIIGGNGQGKTSIITAIAKTLSWFTANILKEDGVGQRLSELTDIKNDSKINYCDVTSNFFFGKGLKNISVRLSRSALGMPTRRESIVKDAKNISDIWRIVNAKKTINLPIFALYSIERSHPFVKPIKDNSELREGRFDAYTNILSGAGRFDHFIEWFIALHKRTAEDTSTSIDILKQQVNDLQKSIDAGLVSVIPLLENAKIQLNNALLKASYNQDGDSFSAKSQKALIIDAISRSIPSISNIWVETSSGFDVVKLTNDGHNVTVEQLSDGQRIFLSLVADLARRMIMLNPLLDNPFEGSGIVLIDEIELHLHPQWQQDIIENLRSLFPNIQFIITTHSPIVLSTIDKRCIRQFENADSDESISLSIPTFQTKGVINSDILEQIMRVFATPPKIAESHWVSDFEESLEIAIYEENSKAKKLYEKIKNHFGESSNEIKRCDSLIRIKNLKLKVLNKNKDKGL</sequence>
<proteinExistence type="predicted"/>
<name>A0AA42VE33_AERCA</name>
<dbReference type="Pfam" id="PF13175">
    <property type="entry name" value="AAA_15"/>
    <property type="match status" value="1"/>
</dbReference>
<reference evidence="2" key="1">
    <citation type="submission" date="2022-09" db="EMBL/GenBank/DDBJ databases">
        <title>Intensive care unit water sources are persistently colonized with multi-drug resistant bacteria and are the site of extensive horizontal gene transfer of antibiotic resistance genes.</title>
        <authorList>
            <person name="Diorio-Toth L."/>
        </authorList>
    </citation>
    <scope>NUCLEOTIDE SEQUENCE</scope>
    <source>
        <strain evidence="2">GD03796</strain>
    </source>
</reference>
<feature type="domain" description="Endonuclease GajA/Old nuclease/RecF-like AAA" evidence="1">
    <location>
        <begin position="66"/>
        <end position="430"/>
    </location>
</feature>
<evidence type="ECO:0000313" key="2">
    <source>
        <dbReference type="EMBL" id="MDH1899490.1"/>
    </source>
</evidence>
<dbReference type="PANTHER" id="PTHR32182:SF23">
    <property type="entry name" value="ATP BINDING PROTEIN"/>
    <property type="match status" value="1"/>
</dbReference>
<organism evidence="2 3">
    <name type="scientific">Aeromonas caviae</name>
    <name type="common">Aeromonas punctata</name>
    <dbReference type="NCBI Taxonomy" id="648"/>
    <lineage>
        <taxon>Bacteria</taxon>
        <taxon>Pseudomonadati</taxon>
        <taxon>Pseudomonadota</taxon>
        <taxon>Gammaproteobacteria</taxon>
        <taxon>Aeromonadales</taxon>
        <taxon>Aeromonadaceae</taxon>
        <taxon>Aeromonas</taxon>
    </lineage>
</organism>
<protein>
    <submittedName>
        <fullName evidence="2">AAA family ATPase</fullName>
    </submittedName>
</protein>
<accession>A0AA42VE33</accession>
<dbReference type="InterPro" id="IPR027417">
    <property type="entry name" value="P-loop_NTPase"/>
</dbReference>